<dbReference type="Proteomes" id="UP000198771">
    <property type="component" value="Unassembled WGS sequence"/>
</dbReference>
<evidence type="ECO:0000256" key="1">
    <source>
        <dbReference type="ARBA" id="ARBA00004651"/>
    </source>
</evidence>
<evidence type="ECO:0000256" key="9">
    <source>
        <dbReference type="SAM" id="Phobius"/>
    </source>
</evidence>
<keyword evidence="6" id="KW-0283">Flagellar rotation</keyword>
<reference evidence="11 12" key="1">
    <citation type="submission" date="2016-10" db="EMBL/GenBank/DDBJ databases">
        <authorList>
            <person name="de Groot N.N."/>
        </authorList>
    </citation>
    <scope>NUCLEOTIDE SEQUENCE [LARGE SCALE GENOMIC DNA]</scope>
    <source>
        <strain evidence="11 12">ASO4-2</strain>
    </source>
</reference>
<evidence type="ECO:0000256" key="4">
    <source>
        <dbReference type="ARBA" id="ARBA00022475"/>
    </source>
</evidence>
<dbReference type="GO" id="GO:0005886">
    <property type="term" value="C:plasma membrane"/>
    <property type="evidence" value="ECO:0007669"/>
    <property type="project" value="UniProtKB-SubCell"/>
</dbReference>
<dbReference type="EMBL" id="FMXO01000007">
    <property type="protein sequence ID" value="SDB29531.1"/>
    <property type="molecule type" value="Genomic_DNA"/>
</dbReference>
<gene>
    <name evidence="11" type="ORF">SAMN05660653_01421</name>
</gene>
<dbReference type="GO" id="GO:0071978">
    <property type="term" value="P:bacterial-type flagellum-dependent swarming motility"/>
    <property type="evidence" value="ECO:0007669"/>
    <property type="project" value="InterPro"/>
</dbReference>
<evidence type="ECO:0000256" key="2">
    <source>
        <dbReference type="ARBA" id="ARBA00008038"/>
    </source>
</evidence>
<keyword evidence="8 9" id="KW-0472">Membrane</keyword>
<dbReference type="RefSeq" id="WP_092119258.1">
    <property type="nucleotide sequence ID" value="NZ_FMXO01000007.1"/>
</dbReference>
<evidence type="ECO:0000256" key="8">
    <source>
        <dbReference type="ARBA" id="ARBA00023136"/>
    </source>
</evidence>
<dbReference type="GO" id="GO:0006935">
    <property type="term" value="P:chemotaxis"/>
    <property type="evidence" value="ECO:0007669"/>
    <property type="project" value="InterPro"/>
</dbReference>
<dbReference type="PROSITE" id="PS01307">
    <property type="entry name" value="MOTA"/>
    <property type="match status" value="1"/>
</dbReference>
<evidence type="ECO:0000259" key="10">
    <source>
        <dbReference type="Pfam" id="PF01618"/>
    </source>
</evidence>
<evidence type="ECO:0000256" key="6">
    <source>
        <dbReference type="ARBA" id="ARBA00022779"/>
    </source>
</evidence>
<comment type="similarity">
    <text evidence="2">Belongs to the MotA family.</text>
</comment>
<dbReference type="AlphaFoldDB" id="A0A1G6C9R7"/>
<dbReference type="STRING" id="617002.SAMN05660653_01421"/>
<keyword evidence="12" id="KW-1185">Reference proteome</keyword>
<evidence type="ECO:0000256" key="7">
    <source>
        <dbReference type="ARBA" id="ARBA00022989"/>
    </source>
</evidence>
<organism evidence="11 12">
    <name type="scientific">Desulfonatronum thiosulfatophilum</name>
    <dbReference type="NCBI Taxonomy" id="617002"/>
    <lineage>
        <taxon>Bacteria</taxon>
        <taxon>Pseudomonadati</taxon>
        <taxon>Thermodesulfobacteriota</taxon>
        <taxon>Desulfovibrionia</taxon>
        <taxon>Desulfovibrionales</taxon>
        <taxon>Desulfonatronaceae</taxon>
        <taxon>Desulfonatronum</taxon>
    </lineage>
</organism>
<feature type="transmembrane region" description="Helical" evidence="9">
    <location>
        <begin position="35"/>
        <end position="59"/>
    </location>
</feature>
<keyword evidence="3" id="KW-0813">Transport</keyword>
<dbReference type="Pfam" id="PF01618">
    <property type="entry name" value="MotA_ExbB"/>
    <property type="match status" value="1"/>
</dbReference>
<comment type="subcellular location">
    <subcellularLocation>
        <location evidence="1">Cell membrane</location>
        <topology evidence="1">Multi-pass membrane protein</topology>
    </subcellularLocation>
</comment>
<evidence type="ECO:0000256" key="3">
    <source>
        <dbReference type="ARBA" id="ARBA00022448"/>
    </source>
</evidence>
<feature type="transmembrane region" description="Helical" evidence="9">
    <location>
        <begin position="7"/>
        <end position="29"/>
    </location>
</feature>
<keyword evidence="7 9" id="KW-1133">Transmembrane helix</keyword>
<dbReference type="InterPro" id="IPR047055">
    <property type="entry name" value="MotA-like"/>
</dbReference>
<dbReference type="InterPro" id="IPR000540">
    <property type="entry name" value="Flag_MotA_CS"/>
</dbReference>
<keyword evidence="4" id="KW-1003">Cell membrane</keyword>
<dbReference type="OrthoDB" id="9806929at2"/>
<name>A0A1G6C9R7_9BACT</name>
<feature type="transmembrane region" description="Helical" evidence="9">
    <location>
        <begin position="178"/>
        <end position="198"/>
    </location>
</feature>
<dbReference type="PANTHER" id="PTHR30433:SF2">
    <property type="entry name" value="MOTILITY PROTEIN A"/>
    <property type="match status" value="1"/>
</dbReference>
<feature type="domain" description="MotA/TolQ/ExbB proton channel" evidence="10">
    <location>
        <begin position="99"/>
        <end position="217"/>
    </location>
</feature>
<feature type="transmembrane region" description="Helical" evidence="9">
    <location>
        <begin position="145"/>
        <end position="166"/>
    </location>
</feature>
<keyword evidence="5 9" id="KW-0812">Transmembrane</keyword>
<dbReference type="PANTHER" id="PTHR30433">
    <property type="entry name" value="CHEMOTAXIS PROTEIN MOTA"/>
    <property type="match status" value="1"/>
</dbReference>
<proteinExistence type="inferred from homology"/>
<accession>A0A1G6C9R7</accession>
<evidence type="ECO:0000256" key="5">
    <source>
        <dbReference type="ARBA" id="ARBA00022692"/>
    </source>
</evidence>
<evidence type="ECO:0000313" key="11">
    <source>
        <dbReference type="EMBL" id="SDB29531.1"/>
    </source>
</evidence>
<evidence type="ECO:0000313" key="12">
    <source>
        <dbReference type="Proteomes" id="UP000198771"/>
    </source>
</evidence>
<protein>
    <submittedName>
        <fullName evidence="11">Chemotaxis protein MotA</fullName>
    </submittedName>
</protein>
<sequence>MDIGTLLGLISGILFVFIAIMLGGDFIGFLNAPSALIVIGGTVSVTFIMFPMGVVLGSFKVALKAFFSKSPNPQLVINEVVALANQARKESLVSLERATVSDKFLRKGILLIADGSEERLVRNILETELNFTQLRHRQGQGVFKGMGTMAPAFGMIGTLIGLVNMLQVLDDPTAIGPGMALALLTTLYGALMANLAFIPIAKKLEERSQEELSKMEMTMEGVMSILRGENPRLIQEKLESFMPPSMRQ</sequence>
<dbReference type="InterPro" id="IPR002898">
    <property type="entry name" value="MotA_ExbB_proton_chnl"/>
</dbReference>